<organism evidence="1 2">
    <name type="scientific">Penicillium cf. viridicatum</name>
    <dbReference type="NCBI Taxonomy" id="2972119"/>
    <lineage>
        <taxon>Eukaryota</taxon>
        <taxon>Fungi</taxon>
        <taxon>Dikarya</taxon>
        <taxon>Ascomycota</taxon>
        <taxon>Pezizomycotina</taxon>
        <taxon>Eurotiomycetes</taxon>
        <taxon>Eurotiomycetidae</taxon>
        <taxon>Eurotiales</taxon>
        <taxon>Aspergillaceae</taxon>
        <taxon>Penicillium</taxon>
    </lineage>
</organism>
<accession>A0A9W9IZP3</accession>
<dbReference type="AlphaFoldDB" id="A0A9W9IZP3"/>
<keyword evidence="2" id="KW-1185">Reference proteome</keyword>
<comment type="caution">
    <text evidence="1">The sequence shown here is derived from an EMBL/GenBank/DDBJ whole genome shotgun (WGS) entry which is preliminary data.</text>
</comment>
<name>A0A9W9IZP3_9EURO</name>
<dbReference type="OrthoDB" id="10501763at2759"/>
<reference evidence="1" key="2">
    <citation type="journal article" date="2023" name="IMA Fungus">
        <title>Comparative genomic study of the Penicillium genus elucidates a diverse pangenome and 15 lateral gene transfer events.</title>
        <authorList>
            <person name="Petersen C."/>
            <person name="Sorensen T."/>
            <person name="Nielsen M.R."/>
            <person name="Sondergaard T.E."/>
            <person name="Sorensen J.L."/>
            <person name="Fitzpatrick D.A."/>
            <person name="Frisvad J.C."/>
            <person name="Nielsen K.L."/>
        </authorList>
    </citation>
    <scope>NUCLEOTIDE SEQUENCE</scope>
    <source>
        <strain evidence="1">IBT 20477</strain>
    </source>
</reference>
<reference evidence="1" key="1">
    <citation type="submission" date="2022-11" db="EMBL/GenBank/DDBJ databases">
        <authorList>
            <person name="Petersen C."/>
        </authorList>
    </citation>
    <scope>NUCLEOTIDE SEQUENCE</scope>
    <source>
        <strain evidence="1">IBT 20477</strain>
    </source>
</reference>
<dbReference type="Proteomes" id="UP001150942">
    <property type="component" value="Unassembled WGS sequence"/>
</dbReference>
<dbReference type="EMBL" id="JAPQKQ010000007">
    <property type="protein sequence ID" value="KAJ5187039.1"/>
    <property type="molecule type" value="Genomic_DNA"/>
</dbReference>
<sequence>MCLRSLMEINHSQLGSTPLGVGPPENHLLSNFPPGTLLLLDLGSESLQFYIPILENFLFGFWWFPVLPTSYFHFRLRTLQTDSAFDTIFLQAPSSRIYSC</sequence>
<evidence type="ECO:0000313" key="2">
    <source>
        <dbReference type="Proteomes" id="UP001150942"/>
    </source>
</evidence>
<gene>
    <name evidence="1" type="ORF">N7449_010033</name>
</gene>
<proteinExistence type="predicted"/>
<evidence type="ECO:0000313" key="1">
    <source>
        <dbReference type="EMBL" id="KAJ5187039.1"/>
    </source>
</evidence>
<protein>
    <submittedName>
        <fullName evidence="1">Uncharacterized protein</fullName>
    </submittedName>
</protein>